<protein>
    <submittedName>
        <fullName evidence="2">Uncharacterized protein</fullName>
    </submittedName>
</protein>
<reference evidence="2 3" key="1">
    <citation type="submission" date="2018-10" db="EMBL/GenBank/DDBJ databases">
        <title>Co-occurring genomic capacity for anaerobic methane metabolism and dissimilatory sulfite reduction discovered in the Korarchaeota.</title>
        <authorList>
            <person name="Mckay L.J."/>
            <person name="Dlakic M."/>
            <person name="Fields M.W."/>
            <person name="Delmont T.O."/>
            <person name="Eren A.M."/>
            <person name="Jay Z.J."/>
            <person name="Klingelsmith K.B."/>
            <person name="Rusch D.B."/>
            <person name="Inskeep W.P."/>
        </authorList>
    </citation>
    <scope>NUCLEOTIDE SEQUENCE [LARGE SCALE GENOMIC DNA]</scope>
    <source>
        <strain evidence="2 3">MDKW</strain>
    </source>
</reference>
<keyword evidence="3" id="KW-1185">Reference proteome</keyword>
<dbReference type="RefSeq" id="WP_125671461.1">
    <property type="nucleotide sequence ID" value="NZ_RCOS01000090.1"/>
</dbReference>
<proteinExistence type="predicted"/>
<accession>A0A3R9X3Q4</accession>
<organism evidence="2 3">
    <name type="scientific">Candidatus Methanodesulfokora washburnensis</name>
    <dbReference type="NCBI Taxonomy" id="2478471"/>
    <lineage>
        <taxon>Archaea</taxon>
        <taxon>Thermoproteota</taxon>
        <taxon>Candidatus Korarchaeia</taxon>
        <taxon>Candidatus Korarchaeia incertae sedis</taxon>
        <taxon>Candidatus Methanodesulfokora</taxon>
    </lineage>
</organism>
<gene>
    <name evidence="2" type="ORF">D6D85_07875</name>
</gene>
<evidence type="ECO:0000256" key="1">
    <source>
        <dbReference type="SAM" id="Coils"/>
    </source>
</evidence>
<evidence type="ECO:0000313" key="2">
    <source>
        <dbReference type="EMBL" id="RSN74563.1"/>
    </source>
</evidence>
<name>A0A3R9X3Q4_9CREN</name>
<dbReference type="EMBL" id="RCOS01000090">
    <property type="protein sequence ID" value="RSN74563.1"/>
    <property type="molecule type" value="Genomic_DNA"/>
</dbReference>
<dbReference type="AlphaFoldDB" id="A0A3R9X3Q4"/>
<sequence>MQDASREQDAELSKPALQIQKHEQLIKSAYSGVKGELEKLKEGVIVLVPCGCSRGKLLELLIKQSEGLFSRAYVYRGFRIGAEEIKQRVERYESLQELDKLKKRKGELVIVVPESSWDAVCLRSMLGKRVKLLYLPELYEKAIKEVKGFSEEVCKLAKVEHPRLRKMLEVKAKGLSSTLLREWGEKLDDLEKGKKAILELSPRKLGLRDYLRDIVVKASTAAVAVLPSPLIASGISVLLIIGKLLLSEERNLQDLISNILESLKDFLAKPPSKLELLFDTLAEGPITRILEGWSKDEAKSKVAEGFAKLVVAAREAEPYLDREELEAVWDQVALEWRMQTPLFKVLVGNLAKMTHGELMTREELERRIKQLVEDRLAKIEKDLEKVKQEVESLKIGVKLFYAYELEEGLLFPFKVEKGRPLLKGDKDKVKLVTAGRFGELPEEILRKLEGGFVVLEGPKGIGKSTLAIYSAWLGLLRGLVSSIATVDKLERGQRSVFMNLLEIMESVEGTGTKLLVFYDPSPLKAYFEPGAFSKEIRKAIKSVEETLYELLRLAKTDRRTKVIAVLSSDIYGMLSEELKQELENSNRIVHVDLQDHTFLEGIIRTYSGCTGDFRELVERIKELESSYTLVAKYAGLWLYEKGCELGDVKVAVEEAKKKPKLFLAQYLWRVLLGGKKDLARRVAIPLFLHAAFGPVPEGLTYLTKASNKPGFWSFLKPSELEERKVSLQDLKEDELEPLARWLSVRHEDLMEETLMEICIYSCARATPFFFGSLMFDIMMTLERNGSYYYMCKELDQALREDLIETLGQALGEALEEVTELYKQEFEDLIETLGQALGEALEEVGGSKTEADALLEFVGIRLEAVFKANLSHCWRRLALISGFTLAGYSNLPKTVMNSEKEEAFKPCTEVDSYLLLGSKISPFFMELALNPEPKWYSISRVLAGVHEEAAEELEKLVEKYCTTKRIYKPELLYALGLAISIAGAAELGMSVEEKSVKAATLVVKEGFRAVYKKENVLKILEMLKSFESIAPHYYTLFFPNALELIGRQGWPLICDSEIHDMLEELLENHLHKLEKHVWPLVEIISAYSQLISVLLRMSLIGALFKGKKVQIPIGALFEGKKAQILRISELLEDLRNRSDQLYTIAEVQVLMVMHGFLSSEDVKKKAEELIGRIRKLKRENPDKYTIEWAEMRLFSGLKGVSQLIESYELSLLNMLQQQYK</sequence>
<feature type="coiled-coil region" evidence="1">
    <location>
        <begin position="361"/>
        <end position="396"/>
    </location>
</feature>
<dbReference type="OrthoDB" id="30146at2157"/>
<evidence type="ECO:0000313" key="3">
    <source>
        <dbReference type="Proteomes" id="UP000277582"/>
    </source>
</evidence>
<comment type="caution">
    <text evidence="2">The sequence shown here is derived from an EMBL/GenBank/DDBJ whole genome shotgun (WGS) entry which is preliminary data.</text>
</comment>
<keyword evidence="1" id="KW-0175">Coiled coil</keyword>
<dbReference type="Proteomes" id="UP000277582">
    <property type="component" value="Unassembled WGS sequence"/>
</dbReference>